<evidence type="ECO:0000256" key="3">
    <source>
        <dbReference type="ARBA" id="ARBA00022833"/>
    </source>
</evidence>
<dbReference type="EMBL" id="MU005988">
    <property type="protein sequence ID" value="KAF2859843.1"/>
    <property type="molecule type" value="Genomic_DNA"/>
</dbReference>
<protein>
    <recommendedName>
        <fullName evidence="5">Zinc finger PHD-type domain-containing protein</fullName>
    </recommendedName>
</protein>
<dbReference type="OrthoDB" id="303107at2759"/>
<gene>
    <name evidence="6" type="ORF">K470DRAFT_91385</name>
</gene>
<dbReference type="SUPFAM" id="SSF57903">
    <property type="entry name" value="FYVE/PHD zinc finger"/>
    <property type="match status" value="1"/>
</dbReference>
<dbReference type="InterPro" id="IPR001965">
    <property type="entry name" value="Znf_PHD"/>
</dbReference>
<dbReference type="PROSITE" id="PS01359">
    <property type="entry name" value="ZF_PHD_1"/>
    <property type="match status" value="1"/>
</dbReference>
<dbReference type="GO" id="GO:0008270">
    <property type="term" value="F:zinc ion binding"/>
    <property type="evidence" value="ECO:0007669"/>
    <property type="project" value="UniProtKB-KW"/>
</dbReference>
<evidence type="ECO:0000256" key="4">
    <source>
        <dbReference type="SAM" id="MobiDB-lite"/>
    </source>
</evidence>
<dbReference type="PANTHER" id="PTHR14296:SF3">
    <property type="entry name" value="DIKAR, ISOFORM F"/>
    <property type="match status" value="1"/>
</dbReference>
<evidence type="ECO:0000256" key="2">
    <source>
        <dbReference type="ARBA" id="ARBA00022771"/>
    </source>
</evidence>
<dbReference type="SMART" id="SM00249">
    <property type="entry name" value="PHD"/>
    <property type="match status" value="1"/>
</dbReference>
<reference evidence="6" key="1">
    <citation type="journal article" date="2020" name="Stud. Mycol.">
        <title>101 Dothideomycetes genomes: a test case for predicting lifestyles and emergence of pathogens.</title>
        <authorList>
            <person name="Haridas S."/>
            <person name="Albert R."/>
            <person name="Binder M."/>
            <person name="Bloem J."/>
            <person name="Labutti K."/>
            <person name="Salamov A."/>
            <person name="Andreopoulos B."/>
            <person name="Baker S."/>
            <person name="Barry K."/>
            <person name="Bills G."/>
            <person name="Bluhm B."/>
            <person name="Cannon C."/>
            <person name="Castanera R."/>
            <person name="Culley D."/>
            <person name="Daum C."/>
            <person name="Ezra D."/>
            <person name="Gonzalez J."/>
            <person name="Henrissat B."/>
            <person name="Kuo A."/>
            <person name="Liang C."/>
            <person name="Lipzen A."/>
            <person name="Lutzoni F."/>
            <person name="Magnuson J."/>
            <person name="Mondo S."/>
            <person name="Nolan M."/>
            <person name="Ohm R."/>
            <person name="Pangilinan J."/>
            <person name="Park H.-J."/>
            <person name="Ramirez L."/>
            <person name="Alfaro M."/>
            <person name="Sun H."/>
            <person name="Tritt A."/>
            <person name="Yoshinaga Y."/>
            <person name="Zwiers L.-H."/>
            <person name="Turgeon B."/>
            <person name="Goodwin S."/>
            <person name="Spatafora J."/>
            <person name="Crous P."/>
            <person name="Grigoriev I."/>
        </authorList>
    </citation>
    <scope>NUCLEOTIDE SEQUENCE</scope>
    <source>
        <strain evidence="6">CBS 480.64</strain>
    </source>
</reference>
<dbReference type="PANTHER" id="PTHR14296">
    <property type="entry name" value="REMODELING AND SPACING FACTOR 1"/>
    <property type="match status" value="1"/>
</dbReference>
<sequence length="669" mass="73800">MPRLKRKAQEMEAPQAPDLSAQDVGILRKLRNMWQFAAVNQAIYLFGHRMKIDEDFTIEAFEEECLKAEPSPKLAEIGLEFLKKFSSNRGLTMAIFSDQLRNQYRRRGPHLNPFGDRESPIDFNELDIFTRVKVLHQLSNWALAAPKALRTEDPKEERDSYNWRMTAVGYDANQAAYYVLDDYRLYRREDKPLPPKPKARAGATKAKAKGRGKGKGKGKGKGRAKAEEDADADAGAEQGIADESMLTEEAGYGFTEETFSCVAITLAEYDELIEKWAKSRNDNEKELRRQLATTVRPLIVEAMEERSARAAKKLRQQDMEAQKATAKRSSRLADKAEKARREKEMREAEMGLQEARQEQKRAAKATDARPMTRGTRAKQREQQKLLAESPDEFVVGESTSSFPPATEPPSLPQESSSRSWEFDCSPCGQRGKNIDDGTHSVACDKCGVWQHTACSGLSPGSIPSTFHCSKCVTKEFKEVKLDRPSHAVLEPAEASWIVQRSPAAAANGIARNDALRAHYEQHEQSHTSAATALGLPPARTTTSGFDQAAVAAQPAGEDGLFRRASSTVNHLTGNDRVDLVEDGMAGPWPAGSSSIPKKHDQAQGLAPKDGVILQPITALDPSPTHKTAERVIPQKRAFHDGNELEPMSSSPIPAPKIGGTPTAAYENGA</sequence>
<feature type="compositionally biased region" description="Basic residues" evidence="4">
    <location>
        <begin position="206"/>
        <end position="223"/>
    </location>
</feature>
<dbReference type="AlphaFoldDB" id="A0A6A7BXM2"/>
<feature type="region of interest" description="Disordered" evidence="4">
    <location>
        <begin position="636"/>
        <end position="669"/>
    </location>
</feature>
<dbReference type="InterPro" id="IPR019786">
    <property type="entry name" value="Zinc_finger_PHD-type_CS"/>
</dbReference>
<dbReference type="Proteomes" id="UP000799421">
    <property type="component" value="Unassembled WGS sequence"/>
</dbReference>
<dbReference type="InterPro" id="IPR011011">
    <property type="entry name" value="Znf_FYVE_PHD"/>
</dbReference>
<evidence type="ECO:0000313" key="7">
    <source>
        <dbReference type="Proteomes" id="UP000799421"/>
    </source>
</evidence>
<evidence type="ECO:0000259" key="5">
    <source>
        <dbReference type="SMART" id="SM00249"/>
    </source>
</evidence>
<evidence type="ECO:0000313" key="6">
    <source>
        <dbReference type="EMBL" id="KAF2859843.1"/>
    </source>
</evidence>
<dbReference type="GO" id="GO:0031213">
    <property type="term" value="C:RSF complex"/>
    <property type="evidence" value="ECO:0007669"/>
    <property type="project" value="InterPro"/>
</dbReference>
<proteinExistence type="predicted"/>
<dbReference type="Gene3D" id="3.30.40.10">
    <property type="entry name" value="Zinc/RING finger domain, C3HC4 (zinc finger)"/>
    <property type="match status" value="1"/>
</dbReference>
<keyword evidence="3" id="KW-0862">Zinc</keyword>
<dbReference type="InterPro" id="IPR028938">
    <property type="entry name" value="Rsf1-like"/>
</dbReference>
<feature type="domain" description="Zinc finger PHD-type" evidence="5">
    <location>
        <begin position="423"/>
        <end position="472"/>
    </location>
</feature>
<accession>A0A6A7BXM2</accession>
<feature type="region of interest" description="Disordered" evidence="4">
    <location>
        <begin position="189"/>
        <end position="240"/>
    </location>
</feature>
<feature type="compositionally biased region" description="Basic and acidic residues" evidence="4">
    <location>
        <begin position="331"/>
        <end position="367"/>
    </location>
</feature>
<dbReference type="GO" id="GO:0006355">
    <property type="term" value="P:regulation of DNA-templated transcription"/>
    <property type="evidence" value="ECO:0007669"/>
    <property type="project" value="InterPro"/>
</dbReference>
<keyword evidence="1" id="KW-0479">Metal-binding</keyword>
<evidence type="ECO:0000256" key="1">
    <source>
        <dbReference type="ARBA" id="ARBA00022723"/>
    </source>
</evidence>
<keyword evidence="2" id="KW-0863">Zinc-finger</keyword>
<feature type="region of interest" description="Disordered" evidence="4">
    <location>
        <begin position="309"/>
        <end position="421"/>
    </location>
</feature>
<dbReference type="InterPro" id="IPR013083">
    <property type="entry name" value="Znf_RING/FYVE/PHD"/>
</dbReference>
<keyword evidence="7" id="KW-1185">Reference proteome</keyword>
<name>A0A6A7BXM2_9PEZI</name>
<organism evidence="6 7">
    <name type="scientific">Piedraia hortae CBS 480.64</name>
    <dbReference type="NCBI Taxonomy" id="1314780"/>
    <lineage>
        <taxon>Eukaryota</taxon>
        <taxon>Fungi</taxon>
        <taxon>Dikarya</taxon>
        <taxon>Ascomycota</taxon>
        <taxon>Pezizomycotina</taxon>
        <taxon>Dothideomycetes</taxon>
        <taxon>Dothideomycetidae</taxon>
        <taxon>Capnodiales</taxon>
        <taxon>Piedraiaceae</taxon>
        <taxon>Piedraia</taxon>
    </lineage>
</organism>